<organism evidence="2 3">
    <name type="scientific">Prunus armeniaca</name>
    <name type="common">Apricot</name>
    <name type="synonym">Armeniaca vulgaris</name>
    <dbReference type="NCBI Taxonomy" id="36596"/>
    <lineage>
        <taxon>Eukaryota</taxon>
        <taxon>Viridiplantae</taxon>
        <taxon>Streptophyta</taxon>
        <taxon>Embryophyta</taxon>
        <taxon>Tracheophyta</taxon>
        <taxon>Spermatophyta</taxon>
        <taxon>Magnoliopsida</taxon>
        <taxon>eudicotyledons</taxon>
        <taxon>Gunneridae</taxon>
        <taxon>Pentapetalae</taxon>
        <taxon>rosids</taxon>
        <taxon>fabids</taxon>
        <taxon>Rosales</taxon>
        <taxon>Rosaceae</taxon>
        <taxon>Amygdaloideae</taxon>
        <taxon>Amygdaleae</taxon>
        <taxon>Prunus</taxon>
    </lineage>
</organism>
<name>A0A6J5VDY3_PRUAR</name>
<gene>
    <name evidence="2" type="ORF">CURHAP_LOCUS43613</name>
</gene>
<reference evidence="2 3" key="1">
    <citation type="submission" date="2020-05" db="EMBL/GenBank/DDBJ databases">
        <authorList>
            <person name="Campoy J."/>
            <person name="Schneeberger K."/>
            <person name="Spophaly S."/>
        </authorList>
    </citation>
    <scope>NUCLEOTIDE SEQUENCE [LARGE SCALE GENOMIC DNA]</scope>
    <source>
        <strain evidence="2">PruArmRojPasFocal</strain>
    </source>
</reference>
<evidence type="ECO:0000259" key="1">
    <source>
        <dbReference type="Pfam" id="PF00078"/>
    </source>
</evidence>
<dbReference type="SUPFAM" id="SSF56219">
    <property type="entry name" value="DNase I-like"/>
    <property type="match status" value="1"/>
</dbReference>
<dbReference type="Proteomes" id="UP000507222">
    <property type="component" value="Unassembled WGS sequence"/>
</dbReference>
<evidence type="ECO:0000313" key="2">
    <source>
        <dbReference type="EMBL" id="CAB4286402.1"/>
    </source>
</evidence>
<dbReference type="PANTHER" id="PTHR46890">
    <property type="entry name" value="NON-LTR RETROLELEMENT REVERSE TRANSCRIPTASE-LIKE PROTEIN-RELATED"/>
    <property type="match status" value="1"/>
</dbReference>
<dbReference type="CDD" id="cd01650">
    <property type="entry name" value="RT_nLTR_like"/>
    <property type="match status" value="1"/>
</dbReference>
<proteinExistence type="predicted"/>
<dbReference type="InterPro" id="IPR052343">
    <property type="entry name" value="Retrotransposon-Effector_Assoc"/>
</dbReference>
<dbReference type="PANTHER" id="PTHR46890:SF48">
    <property type="entry name" value="RNA-DIRECTED DNA POLYMERASE"/>
    <property type="match status" value="1"/>
</dbReference>
<feature type="domain" description="Reverse transcriptase" evidence="1">
    <location>
        <begin position="356"/>
        <end position="423"/>
    </location>
</feature>
<dbReference type="InterPro" id="IPR043502">
    <property type="entry name" value="DNA/RNA_pol_sf"/>
</dbReference>
<dbReference type="InterPro" id="IPR036691">
    <property type="entry name" value="Endo/exonu/phosph_ase_sf"/>
</dbReference>
<dbReference type="EMBL" id="CAEKDK010000007">
    <property type="protein sequence ID" value="CAB4286402.1"/>
    <property type="molecule type" value="Genomic_DNA"/>
</dbReference>
<evidence type="ECO:0000313" key="3">
    <source>
        <dbReference type="Proteomes" id="UP000507222"/>
    </source>
</evidence>
<dbReference type="Pfam" id="PF00078">
    <property type="entry name" value="RVT_1"/>
    <property type="match status" value="1"/>
</dbReference>
<accession>A0A6J5VDY3</accession>
<dbReference type="AlphaFoldDB" id="A0A6J5VDY3"/>
<sequence length="441" mass="51218">MEFLFAVEPRGLSGDFNDILEATEKKGGNPRSERSYPHTWRNRRENGLIQERLDRGLASEPWLRNYPEARVMHVALAGSDHAALLLTTKPSTTRWHRRFVYDSRWGRHTRCKDVVSERWQKYFPGSRGDQLIGKLGWVRTGLVQWWRQEGRNSSDHISLIRRQLQSAYTDQDFDGSRVRALEQDLKDALRKKELYWKQKSRIQWLNEGEKNTKFFHSKVMACRRQNHLTGLEDATGVWYEKETDIHAITVSYFQDLFTTSQPSRINEAVDCVSKRITESEGSLLLKAVTQEEVFDTVKSLSPSTSPRLDGFTGAFFQHHWAVVGTDVFRLVQSFFHSGKLPRQLNHTLITLIPKIPNPRNMKQWRPISLCNVIYKIISKILTNRLKTVLPQIISPHQSAFVAERQITDNILVVHEILHSLQRSKRSSLIWRKPLTVLNGLS</sequence>
<dbReference type="SUPFAM" id="SSF56672">
    <property type="entry name" value="DNA/RNA polymerases"/>
    <property type="match status" value="1"/>
</dbReference>
<dbReference type="InterPro" id="IPR000477">
    <property type="entry name" value="RT_dom"/>
</dbReference>
<protein>
    <recommendedName>
        <fullName evidence="1">Reverse transcriptase domain-containing protein</fullName>
    </recommendedName>
</protein>
<dbReference type="Gene3D" id="3.60.10.10">
    <property type="entry name" value="Endonuclease/exonuclease/phosphatase"/>
    <property type="match status" value="1"/>
</dbReference>